<dbReference type="InterPro" id="IPR001322">
    <property type="entry name" value="Lamin_tail_dom"/>
</dbReference>
<organism evidence="3">
    <name type="scientific">hydrothermal vent metagenome</name>
    <dbReference type="NCBI Taxonomy" id="652676"/>
    <lineage>
        <taxon>unclassified sequences</taxon>
        <taxon>metagenomes</taxon>
        <taxon>ecological metagenomes</taxon>
    </lineage>
</organism>
<accession>A0A3B1APP5</accession>
<dbReference type="SUPFAM" id="SSF74853">
    <property type="entry name" value="Lamin A/C globular tail domain"/>
    <property type="match status" value="1"/>
</dbReference>
<feature type="domain" description="LTD" evidence="2">
    <location>
        <begin position="25"/>
        <end position="171"/>
    </location>
</feature>
<protein>
    <recommendedName>
        <fullName evidence="2">LTD domain-containing protein</fullName>
    </recommendedName>
</protein>
<dbReference type="Gene3D" id="2.60.40.1260">
    <property type="entry name" value="Lamin Tail domain"/>
    <property type="match status" value="1"/>
</dbReference>
<evidence type="ECO:0000256" key="1">
    <source>
        <dbReference type="SAM" id="Phobius"/>
    </source>
</evidence>
<sequence>MNKSTRIFYTLSSLVFALSSPLTASHAAIRTPASGDLFISEIMANPAAVADSAGEWFELFNPTADSLIISGLVISDNGSNRHQINTDVSFVLDSGQYLVLARNSDININGGVEADYVYSSFTLGNSSDAIIISSDDVEITRLEYSSGFVQSGKSTELFQLSETIESYQITQDSFIYGNGDIGTPGAVGSATLPVSSVPLPAAVWLFSSGLLGLFGISRKKNKNHG</sequence>
<keyword evidence="1" id="KW-0812">Transmembrane</keyword>
<feature type="transmembrane region" description="Helical" evidence="1">
    <location>
        <begin position="197"/>
        <end position="216"/>
    </location>
</feature>
<dbReference type="AlphaFoldDB" id="A0A3B1APP5"/>
<name>A0A3B1APP5_9ZZZZ</name>
<reference evidence="3" key="1">
    <citation type="submission" date="2018-06" db="EMBL/GenBank/DDBJ databases">
        <authorList>
            <person name="Zhirakovskaya E."/>
        </authorList>
    </citation>
    <scope>NUCLEOTIDE SEQUENCE</scope>
</reference>
<dbReference type="InterPro" id="IPR036415">
    <property type="entry name" value="Lamin_tail_dom_sf"/>
</dbReference>
<proteinExistence type="predicted"/>
<dbReference type="PROSITE" id="PS51841">
    <property type="entry name" value="LTD"/>
    <property type="match status" value="1"/>
</dbReference>
<evidence type="ECO:0000259" key="2">
    <source>
        <dbReference type="PROSITE" id="PS51841"/>
    </source>
</evidence>
<keyword evidence="1" id="KW-0472">Membrane</keyword>
<evidence type="ECO:0000313" key="3">
    <source>
        <dbReference type="EMBL" id="VAX05702.1"/>
    </source>
</evidence>
<keyword evidence="1" id="KW-1133">Transmembrane helix</keyword>
<gene>
    <name evidence="3" type="ORF">MNBD_GAMMA25-1100</name>
</gene>
<dbReference type="Pfam" id="PF00932">
    <property type="entry name" value="LTD"/>
    <property type="match status" value="1"/>
</dbReference>
<dbReference type="EMBL" id="UOFY01000003">
    <property type="protein sequence ID" value="VAX05702.1"/>
    <property type="molecule type" value="Genomic_DNA"/>
</dbReference>